<keyword evidence="3" id="KW-1185">Reference proteome</keyword>
<keyword evidence="1" id="KW-0812">Transmembrane</keyword>
<comment type="caution">
    <text evidence="2">The sequence shown here is derived from an EMBL/GenBank/DDBJ whole genome shotgun (WGS) entry which is preliminary data.</text>
</comment>
<organism evidence="2 3">
    <name type="scientific">Xenoophorus captivus</name>
    <dbReference type="NCBI Taxonomy" id="1517983"/>
    <lineage>
        <taxon>Eukaryota</taxon>
        <taxon>Metazoa</taxon>
        <taxon>Chordata</taxon>
        <taxon>Craniata</taxon>
        <taxon>Vertebrata</taxon>
        <taxon>Euteleostomi</taxon>
        <taxon>Actinopterygii</taxon>
        <taxon>Neopterygii</taxon>
        <taxon>Teleostei</taxon>
        <taxon>Neoteleostei</taxon>
        <taxon>Acanthomorphata</taxon>
        <taxon>Ovalentaria</taxon>
        <taxon>Atherinomorphae</taxon>
        <taxon>Cyprinodontiformes</taxon>
        <taxon>Goodeidae</taxon>
        <taxon>Xenoophorus</taxon>
    </lineage>
</organism>
<dbReference type="EMBL" id="JAHRIN010054604">
    <property type="protein sequence ID" value="MEQ2210801.1"/>
    <property type="molecule type" value="Genomic_DNA"/>
</dbReference>
<gene>
    <name evidence="2" type="ORF">XENOCAPTIV_019700</name>
</gene>
<evidence type="ECO:0000256" key="1">
    <source>
        <dbReference type="SAM" id="Phobius"/>
    </source>
</evidence>
<sequence length="144" mass="16797">GDIPWDDKEFRMYLLSGMAFWTAVTYYFFLRDGGREVTWKDFVNNYLSKGAVRNTWFHCWLSFITVSYINFRGLIGGVCQVDRLEVVNKRYVKVVFSPGKTPLDGVRLIGWLRFQVAVAPSPTHPPVFPTAAVRLVQHWQRRHL</sequence>
<keyword evidence="1" id="KW-1133">Transmembrane helix</keyword>
<proteinExistence type="predicted"/>
<feature type="transmembrane region" description="Helical" evidence="1">
    <location>
        <begin position="12"/>
        <end position="30"/>
    </location>
</feature>
<accession>A0ABV0RSZ2</accession>
<name>A0ABV0RSZ2_9TELE</name>
<dbReference type="Proteomes" id="UP001434883">
    <property type="component" value="Unassembled WGS sequence"/>
</dbReference>
<evidence type="ECO:0000313" key="3">
    <source>
        <dbReference type="Proteomes" id="UP001434883"/>
    </source>
</evidence>
<evidence type="ECO:0000313" key="2">
    <source>
        <dbReference type="EMBL" id="MEQ2210801.1"/>
    </source>
</evidence>
<protein>
    <submittedName>
        <fullName evidence="2">Uncharacterized protein</fullName>
    </submittedName>
</protein>
<feature type="non-terminal residue" evidence="2">
    <location>
        <position position="1"/>
    </location>
</feature>
<keyword evidence="1" id="KW-0472">Membrane</keyword>
<reference evidence="2 3" key="1">
    <citation type="submission" date="2021-06" db="EMBL/GenBank/DDBJ databases">
        <authorList>
            <person name="Palmer J.M."/>
        </authorList>
    </citation>
    <scope>NUCLEOTIDE SEQUENCE [LARGE SCALE GENOMIC DNA]</scope>
    <source>
        <strain evidence="2 3">XC_2019</strain>
        <tissue evidence="2">Muscle</tissue>
    </source>
</reference>